<evidence type="ECO:0000313" key="2">
    <source>
        <dbReference type="Proteomes" id="UP000295188"/>
    </source>
</evidence>
<protein>
    <recommendedName>
        <fullName evidence="3">Cof subfamily protein (Haloacid dehalogenase superfamily)/HAD superfamily hydrolase (TIGR01484 family)</fullName>
    </recommendedName>
</protein>
<dbReference type="Pfam" id="PF08282">
    <property type="entry name" value="Hydrolase_3"/>
    <property type="match status" value="1"/>
</dbReference>
<dbReference type="GO" id="GO:0016791">
    <property type="term" value="F:phosphatase activity"/>
    <property type="evidence" value="ECO:0007669"/>
    <property type="project" value="TreeGrafter"/>
</dbReference>
<dbReference type="NCBIfam" id="TIGR01484">
    <property type="entry name" value="HAD-SF-IIB"/>
    <property type="match status" value="1"/>
</dbReference>
<keyword evidence="2" id="KW-1185">Reference proteome</keyword>
<dbReference type="CDD" id="cd07516">
    <property type="entry name" value="HAD_Pase"/>
    <property type="match status" value="1"/>
</dbReference>
<dbReference type="Proteomes" id="UP000295188">
    <property type="component" value="Unassembled WGS sequence"/>
</dbReference>
<dbReference type="Gene3D" id="3.40.50.1000">
    <property type="entry name" value="HAD superfamily/HAD-like"/>
    <property type="match status" value="1"/>
</dbReference>
<proteinExistence type="predicted"/>
<dbReference type="PROSITE" id="PS01229">
    <property type="entry name" value="COF_2"/>
    <property type="match status" value="1"/>
</dbReference>
<dbReference type="RefSeq" id="WP_132548081.1">
    <property type="nucleotide sequence ID" value="NZ_SMAA01000004.1"/>
</dbReference>
<name>A0A4R3KBJ7_9FIRM</name>
<evidence type="ECO:0008006" key="3">
    <source>
        <dbReference type="Google" id="ProtNLM"/>
    </source>
</evidence>
<dbReference type="SUPFAM" id="SSF56784">
    <property type="entry name" value="HAD-like"/>
    <property type="match status" value="1"/>
</dbReference>
<dbReference type="NCBIfam" id="TIGR00099">
    <property type="entry name" value="Cof-subfamily"/>
    <property type="match status" value="1"/>
</dbReference>
<dbReference type="PANTHER" id="PTHR10000">
    <property type="entry name" value="PHOSPHOSERINE PHOSPHATASE"/>
    <property type="match status" value="1"/>
</dbReference>
<dbReference type="GO" id="GO:0000287">
    <property type="term" value="F:magnesium ion binding"/>
    <property type="evidence" value="ECO:0007669"/>
    <property type="project" value="TreeGrafter"/>
</dbReference>
<dbReference type="PANTHER" id="PTHR10000:SF8">
    <property type="entry name" value="HAD SUPERFAMILY HYDROLASE-LIKE, TYPE 3"/>
    <property type="match status" value="1"/>
</dbReference>
<dbReference type="SFLD" id="SFLDS00003">
    <property type="entry name" value="Haloacid_Dehalogenase"/>
    <property type="match status" value="1"/>
</dbReference>
<dbReference type="SFLD" id="SFLDG01140">
    <property type="entry name" value="C2.B:_Phosphomannomutase_and_P"/>
    <property type="match status" value="1"/>
</dbReference>
<evidence type="ECO:0000313" key="1">
    <source>
        <dbReference type="EMBL" id="TCS80536.1"/>
    </source>
</evidence>
<organism evidence="1 2">
    <name type="scientific">Pectinatus cerevisiiphilus</name>
    <dbReference type="NCBI Taxonomy" id="86956"/>
    <lineage>
        <taxon>Bacteria</taxon>
        <taxon>Bacillati</taxon>
        <taxon>Bacillota</taxon>
        <taxon>Negativicutes</taxon>
        <taxon>Selenomonadales</taxon>
        <taxon>Selenomonadaceae</taxon>
        <taxon>Pectinatus</taxon>
    </lineage>
</organism>
<dbReference type="AlphaFoldDB" id="A0A4R3KBJ7"/>
<reference evidence="1 2" key="1">
    <citation type="submission" date="2019-03" db="EMBL/GenBank/DDBJ databases">
        <title>Genomic Encyclopedia of Type Strains, Phase IV (KMG-IV): sequencing the most valuable type-strain genomes for metagenomic binning, comparative biology and taxonomic classification.</title>
        <authorList>
            <person name="Goeker M."/>
        </authorList>
    </citation>
    <scope>NUCLEOTIDE SEQUENCE [LARGE SCALE GENOMIC DNA]</scope>
    <source>
        <strain evidence="1 2">DSM 20467</strain>
    </source>
</reference>
<comment type="caution">
    <text evidence="1">The sequence shown here is derived from an EMBL/GenBank/DDBJ whole genome shotgun (WGS) entry which is preliminary data.</text>
</comment>
<dbReference type="InterPro" id="IPR023214">
    <property type="entry name" value="HAD_sf"/>
</dbReference>
<dbReference type="InterPro" id="IPR006379">
    <property type="entry name" value="HAD-SF_hydro_IIB"/>
</dbReference>
<dbReference type="GO" id="GO:0005829">
    <property type="term" value="C:cytosol"/>
    <property type="evidence" value="ECO:0007669"/>
    <property type="project" value="TreeGrafter"/>
</dbReference>
<dbReference type="InterPro" id="IPR036412">
    <property type="entry name" value="HAD-like_sf"/>
</dbReference>
<dbReference type="OrthoDB" id="9781413at2"/>
<dbReference type="InterPro" id="IPR000150">
    <property type="entry name" value="Cof"/>
</dbReference>
<sequence>MAIKLIVSDLDGTLLNSQKLVSETSINLMQKAAEQDVDVSIATGRMHACAAFFGREIHSKVPVISCNGGMVRTADTDELIYEKYIDDTVAEALLAFLFENDVYCSWYIGIKNLAPYFSWKMFPDYITVKTLNFIETGKAYKKYTHKITQFILRDNKKLPVDILAELEEKFGKYVSFQQNTGYTIDITPLATDKGTGLKLLAEYLGINQKEIMVLGDGDNDLPMFAYAGLSVAMGNAKNTVKEKATFVTADCDNDGVAAAIKKVLKI</sequence>
<dbReference type="EMBL" id="SMAA01000004">
    <property type="protein sequence ID" value="TCS80536.1"/>
    <property type="molecule type" value="Genomic_DNA"/>
</dbReference>
<dbReference type="PROSITE" id="PS01228">
    <property type="entry name" value="COF_1"/>
    <property type="match status" value="1"/>
</dbReference>
<gene>
    <name evidence="1" type="ORF">EDC37_104138</name>
</gene>
<accession>A0A4R3KBJ7</accession>
<dbReference type="SFLD" id="SFLDG01144">
    <property type="entry name" value="C2.B.4:_PGP_Like"/>
    <property type="match status" value="1"/>
</dbReference>
<dbReference type="Gene3D" id="3.30.1240.10">
    <property type="match status" value="1"/>
</dbReference>